<gene>
    <name evidence="1" type="ORF">X975_18657</name>
</gene>
<evidence type="ECO:0000313" key="2">
    <source>
        <dbReference type="Proteomes" id="UP000054359"/>
    </source>
</evidence>
<protein>
    <submittedName>
        <fullName evidence="1">Uncharacterized protein</fullName>
    </submittedName>
</protein>
<dbReference type="EMBL" id="KK117171">
    <property type="protein sequence ID" value="KFM69742.1"/>
    <property type="molecule type" value="Genomic_DNA"/>
</dbReference>
<sequence length="55" mass="6542">MYKLYSSQKEVDLFQDSFQDLYGHTEFHQVRILFLNLLNHCHQSGYQAQAHILDA</sequence>
<proteinExistence type="predicted"/>
<reference evidence="1 2" key="1">
    <citation type="submission" date="2013-11" db="EMBL/GenBank/DDBJ databases">
        <title>Genome sequencing of Stegodyphus mimosarum.</title>
        <authorList>
            <person name="Bechsgaard J."/>
        </authorList>
    </citation>
    <scope>NUCLEOTIDE SEQUENCE [LARGE SCALE GENOMIC DNA]</scope>
</reference>
<dbReference type="Proteomes" id="UP000054359">
    <property type="component" value="Unassembled WGS sequence"/>
</dbReference>
<evidence type="ECO:0000313" key="1">
    <source>
        <dbReference type="EMBL" id="KFM69742.1"/>
    </source>
</evidence>
<accession>A0A087TXA3</accession>
<dbReference type="AlphaFoldDB" id="A0A087TXA3"/>
<organism evidence="1 2">
    <name type="scientific">Stegodyphus mimosarum</name>
    <name type="common">African social velvet spider</name>
    <dbReference type="NCBI Taxonomy" id="407821"/>
    <lineage>
        <taxon>Eukaryota</taxon>
        <taxon>Metazoa</taxon>
        <taxon>Ecdysozoa</taxon>
        <taxon>Arthropoda</taxon>
        <taxon>Chelicerata</taxon>
        <taxon>Arachnida</taxon>
        <taxon>Araneae</taxon>
        <taxon>Araneomorphae</taxon>
        <taxon>Entelegynae</taxon>
        <taxon>Eresoidea</taxon>
        <taxon>Eresidae</taxon>
        <taxon>Stegodyphus</taxon>
    </lineage>
</organism>
<keyword evidence="2" id="KW-1185">Reference proteome</keyword>
<name>A0A087TXA3_STEMI</name>
<feature type="non-terminal residue" evidence="1">
    <location>
        <position position="55"/>
    </location>
</feature>